<dbReference type="Gene3D" id="3.90.180.10">
    <property type="entry name" value="Medium-chain alcohol dehydrogenases, catalytic domain"/>
    <property type="match status" value="1"/>
</dbReference>
<evidence type="ECO:0000313" key="3">
    <source>
        <dbReference type="Proteomes" id="UP001500767"/>
    </source>
</evidence>
<keyword evidence="3" id="KW-1185">Reference proteome</keyword>
<dbReference type="InterPro" id="IPR052733">
    <property type="entry name" value="Chloroplast_QOR"/>
</dbReference>
<sequence length="337" mass="34549">MAPSNHLLRQVKGFLPAAVTVTPKETDMKAVRYHEFGSTEVLRHEEVERPVPGPGQVLVEVAATSFNPVDDHIRLGVLAEMIPTPLPITPGLDLAGTVVELGAGVDGVAPGDRVVAMLPLDVHGGAAEYAVVAADLLASAPRTVDLADAASLPLAGLAAMQAVVELAEVRAGQTVLVVGAGGAVGSIVVQLAVDAGATVTAVDGPEHDDRLRGYGARVVGPLDLDAGPAAVSGPFDVVVNHVRLPAEDLARLTAFVADGGIVVSSAGPVPADEARSVRTAGVWVRPDTAHLADLVTRVDAGRLRLHVVDRRTLAELPAVHEDAGQGRLPGKTVILVA</sequence>
<dbReference type="SUPFAM" id="SSF51735">
    <property type="entry name" value="NAD(P)-binding Rossmann-fold domains"/>
    <property type="match status" value="1"/>
</dbReference>
<evidence type="ECO:0000313" key="2">
    <source>
        <dbReference type="EMBL" id="GAA3555561.1"/>
    </source>
</evidence>
<feature type="domain" description="Enoyl reductase (ER)" evidence="1">
    <location>
        <begin position="37"/>
        <end position="334"/>
    </location>
</feature>
<organism evidence="2 3">
    <name type="scientific">Microlunatus spumicola</name>
    <dbReference type="NCBI Taxonomy" id="81499"/>
    <lineage>
        <taxon>Bacteria</taxon>
        <taxon>Bacillati</taxon>
        <taxon>Actinomycetota</taxon>
        <taxon>Actinomycetes</taxon>
        <taxon>Propionibacteriales</taxon>
        <taxon>Propionibacteriaceae</taxon>
        <taxon>Microlunatus</taxon>
    </lineage>
</organism>
<dbReference type="SUPFAM" id="SSF50129">
    <property type="entry name" value="GroES-like"/>
    <property type="match status" value="1"/>
</dbReference>
<evidence type="ECO:0000259" key="1">
    <source>
        <dbReference type="SMART" id="SM00829"/>
    </source>
</evidence>
<name>A0ABP6WUL9_9ACTN</name>
<dbReference type="PANTHER" id="PTHR44013">
    <property type="entry name" value="ZINC-TYPE ALCOHOL DEHYDROGENASE-LIKE PROTEIN C16A3.02C"/>
    <property type="match status" value="1"/>
</dbReference>
<dbReference type="InterPro" id="IPR013154">
    <property type="entry name" value="ADH-like_N"/>
</dbReference>
<accession>A0ABP6WUL9</accession>
<dbReference type="Pfam" id="PF08240">
    <property type="entry name" value="ADH_N"/>
    <property type="match status" value="1"/>
</dbReference>
<dbReference type="EMBL" id="BAAAYR010000001">
    <property type="protein sequence ID" value="GAA3555561.1"/>
    <property type="molecule type" value="Genomic_DNA"/>
</dbReference>
<dbReference type="Gene3D" id="3.40.50.720">
    <property type="entry name" value="NAD(P)-binding Rossmann-like Domain"/>
    <property type="match status" value="1"/>
</dbReference>
<dbReference type="Proteomes" id="UP001500767">
    <property type="component" value="Unassembled WGS sequence"/>
</dbReference>
<dbReference type="InterPro" id="IPR011032">
    <property type="entry name" value="GroES-like_sf"/>
</dbReference>
<dbReference type="Pfam" id="PF13602">
    <property type="entry name" value="ADH_zinc_N_2"/>
    <property type="match status" value="1"/>
</dbReference>
<dbReference type="InterPro" id="IPR036291">
    <property type="entry name" value="NAD(P)-bd_dom_sf"/>
</dbReference>
<dbReference type="PANTHER" id="PTHR44013:SF1">
    <property type="entry name" value="ZINC-TYPE ALCOHOL DEHYDROGENASE-LIKE PROTEIN C16A3.02C"/>
    <property type="match status" value="1"/>
</dbReference>
<gene>
    <name evidence="2" type="ORF">GCM10022197_08410</name>
</gene>
<proteinExistence type="predicted"/>
<reference evidence="3" key="1">
    <citation type="journal article" date="2019" name="Int. J. Syst. Evol. Microbiol.">
        <title>The Global Catalogue of Microorganisms (GCM) 10K type strain sequencing project: providing services to taxonomists for standard genome sequencing and annotation.</title>
        <authorList>
            <consortium name="The Broad Institute Genomics Platform"/>
            <consortium name="The Broad Institute Genome Sequencing Center for Infectious Disease"/>
            <person name="Wu L."/>
            <person name="Ma J."/>
        </authorList>
    </citation>
    <scope>NUCLEOTIDE SEQUENCE [LARGE SCALE GENOMIC DNA]</scope>
    <source>
        <strain evidence="3">JCM 16540</strain>
    </source>
</reference>
<dbReference type="InterPro" id="IPR020843">
    <property type="entry name" value="ER"/>
</dbReference>
<dbReference type="SMART" id="SM00829">
    <property type="entry name" value="PKS_ER"/>
    <property type="match status" value="1"/>
</dbReference>
<dbReference type="CDD" id="cd05289">
    <property type="entry name" value="MDR_like_2"/>
    <property type="match status" value="1"/>
</dbReference>
<protein>
    <submittedName>
        <fullName evidence="2">NADP-dependent oxidoreductase</fullName>
    </submittedName>
</protein>
<comment type="caution">
    <text evidence="2">The sequence shown here is derived from an EMBL/GenBank/DDBJ whole genome shotgun (WGS) entry which is preliminary data.</text>
</comment>